<dbReference type="Proteomes" id="UP000494329">
    <property type="component" value="Unassembled WGS sequence"/>
</dbReference>
<dbReference type="Gene3D" id="1.10.260.40">
    <property type="entry name" value="lambda repressor-like DNA-binding domains"/>
    <property type="match status" value="1"/>
</dbReference>
<dbReference type="Pfam" id="PF01381">
    <property type="entry name" value="HTH_3"/>
    <property type="match status" value="1"/>
</dbReference>
<dbReference type="SMART" id="SM00530">
    <property type="entry name" value="HTH_XRE"/>
    <property type="match status" value="1"/>
</dbReference>
<dbReference type="AlphaFoldDB" id="A0A6J5ET46"/>
<accession>A0A6J5ET46</accession>
<sequence length="106" mass="11710">MSTKAKTSDKRSPIATAVGKRVKACRIEAGKSQEELAHDAMVDRTYISTIERGKGNPSVETLANLAYCMNLTLAQLFEPLNINLKPTGTRRTNVGEPAPVRQRRLR</sequence>
<organism evidence="4 5">
    <name type="scientific">Paraburkholderia solisilvae</name>
    <dbReference type="NCBI Taxonomy" id="624376"/>
    <lineage>
        <taxon>Bacteria</taxon>
        <taxon>Pseudomonadati</taxon>
        <taxon>Pseudomonadota</taxon>
        <taxon>Betaproteobacteria</taxon>
        <taxon>Burkholderiales</taxon>
        <taxon>Burkholderiaceae</taxon>
        <taxon>Paraburkholderia</taxon>
    </lineage>
</organism>
<dbReference type="GO" id="GO:0005829">
    <property type="term" value="C:cytosol"/>
    <property type="evidence" value="ECO:0007669"/>
    <property type="project" value="TreeGrafter"/>
</dbReference>
<dbReference type="SUPFAM" id="SSF47413">
    <property type="entry name" value="lambda repressor-like DNA-binding domains"/>
    <property type="match status" value="1"/>
</dbReference>
<dbReference type="InterPro" id="IPR001387">
    <property type="entry name" value="Cro/C1-type_HTH"/>
</dbReference>
<evidence type="ECO:0000259" key="3">
    <source>
        <dbReference type="PROSITE" id="PS50943"/>
    </source>
</evidence>
<reference evidence="4 5" key="1">
    <citation type="submission" date="2020-04" db="EMBL/GenBank/DDBJ databases">
        <authorList>
            <person name="De Canck E."/>
        </authorList>
    </citation>
    <scope>NUCLEOTIDE SEQUENCE [LARGE SCALE GENOMIC DNA]</scope>
    <source>
        <strain evidence="4 5">LMG 29739</strain>
    </source>
</reference>
<keyword evidence="1" id="KW-0238">DNA-binding</keyword>
<evidence type="ECO:0000256" key="1">
    <source>
        <dbReference type="ARBA" id="ARBA00023125"/>
    </source>
</evidence>
<dbReference type="PANTHER" id="PTHR46797:SF1">
    <property type="entry name" value="METHYLPHOSPHONATE SYNTHASE"/>
    <property type="match status" value="1"/>
</dbReference>
<dbReference type="InterPro" id="IPR010982">
    <property type="entry name" value="Lambda_DNA-bd_dom_sf"/>
</dbReference>
<proteinExistence type="predicted"/>
<dbReference type="GO" id="GO:0003700">
    <property type="term" value="F:DNA-binding transcription factor activity"/>
    <property type="evidence" value="ECO:0007669"/>
    <property type="project" value="TreeGrafter"/>
</dbReference>
<keyword evidence="5" id="KW-1185">Reference proteome</keyword>
<feature type="region of interest" description="Disordered" evidence="2">
    <location>
        <begin position="86"/>
        <end position="106"/>
    </location>
</feature>
<protein>
    <recommendedName>
        <fullName evidence="3">HTH cro/C1-type domain-containing protein</fullName>
    </recommendedName>
</protein>
<dbReference type="GO" id="GO:0003677">
    <property type="term" value="F:DNA binding"/>
    <property type="evidence" value="ECO:0007669"/>
    <property type="project" value="UniProtKB-KW"/>
</dbReference>
<name>A0A6J5ET46_9BURK</name>
<gene>
    <name evidence="4" type="ORF">LMG29739_05342</name>
</gene>
<dbReference type="CDD" id="cd00093">
    <property type="entry name" value="HTH_XRE"/>
    <property type="match status" value="1"/>
</dbReference>
<dbReference type="PANTHER" id="PTHR46797">
    <property type="entry name" value="HTH-TYPE TRANSCRIPTIONAL REGULATOR"/>
    <property type="match status" value="1"/>
</dbReference>
<evidence type="ECO:0000313" key="5">
    <source>
        <dbReference type="Proteomes" id="UP000494329"/>
    </source>
</evidence>
<evidence type="ECO:0000313" key="4">
    <source>
        <dbReference type="EMBL" id="CAB3768601.1"/>
    </source>
</evidence>
<dbReference type="RefSeq" id="WP_175114482.1">
    <property type="nucleotide sequence ID" value="NZ_CADIKF010000058.1"/>
</dbReference>
<dbReference type="InterPro" id="IPR050807">
    <property type="entry name" value="TransReg_Diox_bact_type"/>
</dbReference>
<feature type="domain" description="HTH cro/C1-type" evidence="3">
    <location>
        <begin position="22"/>
        <end position="76"/>
    </location>
</feature>
<dbReference type="PROSITE" id="PS50943">
    <property type="entry name" value="HTH_CROC1"/>
    <property type="match status" value="1"/>
</dbReference>
<evidence type="ECO:0000256" key="2">
    <source>
        <dbReference type="SAM" id="MobiDB-lite"/>
    </source>
</evidence>
<dbReference type="EMBL" id="CADIKF010000058">
    <property type="protein sequence ID" value="CAB3768601.1"/>
    <property type="molecule type" value="Genomic_DNA"/>
</dbReference>